<dbReference type="EMBL" id="CP092624">
    <property type="protein sequence ID" value="UMM34642.1"/>
    <property type="molecule type" value="Genomic_DNA"/>
</dbReference>
<sequence length="338" mass="39009">MTLTIVTFLMIVGRCTILIYLVFCVPILTTILYFIFKNDTAASSSVSLQNFGFDLNLKLIKNRELFFKNFNFGGHRGSPEKAPENSLASFLKAKEDGCDLVEFDIHMSSDGVPLLMHDDTTERTGNANLKVEETKWEVLKGIELKPVKNMTDKIPKLNEVIDWCVENGLKMLFDMKNDNIALIELVAEEIRKRNIYDRVLVSSFNPIVPWRLKKIDPRIITGITLDRSYYSYSDDFRKSPFTTNIFAHFWNEILDEINMIIQPLYILPKFLGVDVVMMSFRLISENLIRESKEKGFSVISWTVNDDDYMRILAKLNVPFLTDISSQVDKKIFEANKII</sequence>
<dbReference type="Gene3D" id="3.20.20.190">
    <property type="entry name" value="Phosphatidylinositol (PI) phosphodiesterase"/>
    <property type="match status" value="1"/>
</dbReference>
<dbReference type="GO" id="GO:0006629">
    <property type="term" value="P:lipid metabolic process"/>
    <property type="evidence" value="ECO:0007669"/>
    <property type="project" value="InterPro"/>
</dbReference>
<dbReference type="PROSITE" id="PS51704">
    <property type="entry name" value="GP_PDE"/>
    <property type="match status" value="1"/>
</dbReference>
<organism evidence="3 4">
    <name type="scientific">Caenorhabditis briggsae</name>
    <dbReference type="NCBI Taxonomy" id="6238"/>
    <lineage>
        <taxon>Eukaryota</taxon>
        <taxon>Metazoa</taxon>
        <taxon>Ecdysozoa</taxon>
        <taxon>Nematoda</taxon>
        <taxon>Chromadorea</taxon>
        <taxon>Rhabditida</taxon>
        <taxon>Rhabditina</taxon>
        <taxon>Rhabditomorpha</taxon>
        <taxon>Rhabditoidea</taxon>
        <taxon>Rhabditidae</taxon>
        <taxon>Peloderinae</taxon>
        <taxon>Caenorhabditis</taxon>
    </lineage>
</organism>
<dbReference type="InterPro" id="IPR030395">
    <property type="entry name" value="GP_PDE_dom"/>
</dbReference>
<feature type="domain" description="GP-PDE" evidence="2">
    <location>
        <begin position="70"/>
        <end position="314"/>
    </location>
</feature>
<evidence type="ECO:0000259" key="2">
    <source>
        <dbReference type="PROSITE" id="PS51704"/>
    </source>
</evidence>
<keyword evidence="1" id="KW-0472">Membrane</keyword>
<keyword evidence="1" id="KW-1133">Transmembrane helix</keyword>
<evidence type="ECO:0000313" key="3">
    <source>
        <dbReference type="EMBL" id="UMM34642.1"/>
    </source>
</evidence>
<gene>
    <name evidence="3" type="ORF">L5515_007628</name>
</gene>
<dbReference type="Proteomes" id="UP000829354">
    <property type="component" value="Chromosome V"/>
</dbReference>
<proteinExistence type="predicted"/>
<protein>
    <recommendedName>
        <fullName evidence="2">GP-PDE domain-containing protein</fullName>
    </recommendedName>
</protein>
<dbReference type="Pfam" id="PF03009">
    <property type="entry name" value="GDPD"/>
    <property type="match status" value="1"/>
</dbReference>
<accession>A0AAE9F558</accession>
<dbReference type="AlphaFoldDB" id="A0AAE9F558"/>
<dbReference type="PANTHER" id="PTHR46320">
    <property type="entry name" value="GLYCEROPHOSPHODIESTER PHOSPHODIESTERASE 1"/>
    <property type="match status" value="1"/>
</dbReference>
<evidence type="ECO:0000313" key="4">
    <source>
        <dbReference type="Proteomes" id="UP000829354"/>
    </source>
</evidence>
<reference evidence="3 4" key="1">
    <citation type="submission" date="2022-04" db="EMBL/GenBank/DDBJ databases">
        <title>Chromosome-level reference genomes for two strains of Caenorhabditis briggsae: an improved platform for comparative genomics.</title>
        <authorList>
            <person name="Stevens L."/>
            <person name="Andersen E."/>
        </authorList>
    </citation>
    <scope>NUCLEOTIDE SEQUENCE [LARGE SCALE GENOMIC DNA]</scope>
    <source>
        <strain evidence="3">VX34</strain>
        <tissue evidence="3">Whole-organism</tissue>
    </source>
</reference>
<dbReference type="InterPro" id="IPR017946">
    <property type="entry name" value="PLC-like_Pdiesterase_TIM-brl"/>
</dbReference>
<dbReference type="GO" id="GO:0008081">
    <property type="term" value="F:phosphoric diester hydrolase activity"/>
    <property type="evidence" value="ECO:0007669"/>
    <property type="project" value="InterPro"/>
</dbReference>
<keyword evidence="4" id="KW-1185">Reference proteome</keyword>
<name>A0AAE9F558_CAEBR</name>
<dbReference type="SUPFAM" id="SSF51695">
    <property type="entry name" value="PLC-like phosphodiesterases"/>
    <property type="match status" value="1"/>
</dbReference>
<dbReference type="PANTHER" id="PTHR46320:SF1">
    <property type="entry name" value="GLYCEROPHOSPHODIESTER PHOSPHODIESTERASE 1"/>
    <property type="match status" value="1"/>
</dbReference>
<keyword evidence="1" id="KW-0812">Transmembrane</keyword>
<feature type="transmembrane region" description="Helical" evidence="1">
    <location>
        <begin position="12"/>
        <end position="36"/>
    </location>
</feature>
<evidence type="ECO:0000256" key="1">
    <source>
        <dbReference type="SAM" id="Phobius"/>
    </source>
</evidence>